<organism evidence="1">
    <name type="scientific">marine sediment metagenome</name>
    <dbReference type="NCBI Taxonomy" id="412755"/>
    <lineage>
        <taxon>unclassified sequences</taxon>
        <taxon>metagenomes</taxon>
        <taxon>ecological metagenomes</taxon>
    </lineage>
</organism>
<proteinExistence type="predicted"/>
<dbReference type="AlphaFoldDB" id="X1GYA9"/>
<gene>
    <name evidence="1" type="ORF">S03H2_39582</name>
</gene>
<evidence type="ECO:0000313" key="1">
    <source>
        <dbReference type="EMBL" id="GAH49845.1"/>
    </source>
</evidence>
<protein>
    <submittedName>
        <fullName evidence="1">Uncharacterized protein</fullName>
    </submittedName>
</protein>
<sequence length="60" mass="6607">IEPDPSEFKPLASAELLVADPGEDQMVERFGTQNWAPLALADGKLLIRDQSRLKCVKVAQ</sequence>
<name>X1GYA9_9ZZZZ</name>
<reference evidence="1" key="1">
    <citation type="journal article" date="2014" name="Front. Microbiol.">
        <title>High frequency of phylogenetically diverse reductive dehalogenase-homologous genes in deep subseafloor sedimentary metagenomes.</title>
        <authorList>
            <person name="Kawai M."/>
            <person name="Futagami T."/>
            <person name="Toyoda A."/>
            <person name="Takaki Y."/>
            <person name="Nishi S."/>
            <person name="Hori S."/>
            <person name="Arai W."/>
            <person name="Tsubouchi T."/>
            <person name="Morono Y."/>
            <person name="Uchiyama I."/>
            <person name="Ito T."/>
            <person name="Fujiyama A."/>
            <person name="Inagaki F."/>
            <person name="Takami H."/>
        </authorList>
    </citation>
    <scope>NUCLEOTIDE SEQUENCE</scope>
    <source>
        <strain evidence="1">Expedition CK06-06</strain>
    </source>
</reference>
<feature type="non-terminal residue" evidence="1">
    <location>
        <position position="1"/>
    </location>
</feature>
<dbReference type="EMBL" id="BARU01024485">
    <property type="protein sequence ID" value="GAH49845.1"/>
    <property type="molecule type" value="Genomic_DNA"/>
</dbReference>
<accession>X1GYA9</accession>
<comment type="caution">
    <text evidence="1">The sequence shown here is derived from an EMBL/GenBank/DDBJ whole genome shotgun (WGS) entry which is preliminary data.</text>
</comment>